<feature type="compositionally biased region" description="Acidic residues" evidence="2">
    <location>
        <begin position="187"/>
        <end position="209"/>
    </location>
</feature>
<reference evidence="4" key="1">
    <citation type="journal article" date="2018" name="Nat. Microbiol.">
        <title>Leveraging single-cell genomics to expand the fungal tree of life.</title>
        <authorList>
            <person name="Ahrendt S.R."/>
            <person name="Quandt C.A."/>
            <person name="Ciobanu D."/>
            <person name="Clum A."/>
            <person name="Salamov A."/>
            <person name="Andreopoulos B."/>
            <person name="Cheng J.F."/>
            <person name="Woyke T."/>
            <person name="Pelin A."/>
            <person name="Henrissat B."/>
            <person name="Reynolds N.K."/>
            <person name="Benny G.L."/>
            <person name="Smith M.E."/>
            <person name="James T.Y."/>
            <person name="Grigoriev I.V."/>
        </authorList>
    </citation>
    <scope>NUCLEOTIDE SEQUENCE [LARGE SCALE GENOMIC DNA]</scope>
    <source>
        <strain evidence="4">ATCC 52028</strain>
    </source>
</reference>
<feature type="coiled-coil region" evidence="1">
    <location>
        <begin position="469"/>
        <end position="571"/>
    </location>
</feature>
<feature type="compositionally biased region" description="Low complexity" evidence="2">
    <location>
        <begin position="264"/>
        <end position="290"/>
    </location>
</feature>
<dbReference type="Proteomes" id="UP000274922">
    <property type="component" value="Unassembled WGS sequence"/>
</dbReference>
<feature type="compositionally biased region" description="Low complexity" evidence="2">
    <location>
        <begin position="343"/>
        <end position="353"/>
    </location>
</feature>
<dbReference type="EMBL" id="ML014212">
    <property type="protein sequence ID" value="RKP00512.1"/>
    <property type="molecule type" value="Genomic_DNA"/>
</dbReference>
<feature type="compositionally biased region" description="Basic and acidic residues" evidence="2">
    <location>
        <begin position="236"/>
        <end position="253"/>
    </location>
</feature>
<evidence type="ECO:0000313" key="4">
    <source>
        <dbReference type="Proteomes" id="UP000274922"/>
    </source>
</evidence>
<feature type="compositionally biased region" description="Low complexity" evidence="2">
    <location>
        <begin position="141"/>
        <end position="174"/>
    </location>
</feature>
<feature type="region of interest" description="Disordered" evidence="2">
    <location>
        <begin position="388"/>
        <end position="413"/>
    </location>
</feature>
<evidence type="ECO:0000256" key="1">
    <source>
        <dbReference type="SAM" id="Coils"/>
    </source>
</evidence>
<dbReference type="AlphaFoldDB" id="A0A4P9X5V0"/>
<proteinExistence type="predicted"/>
<accession>A0A4P9X5V0</accession>
<feature type="region of interest" description="Disordered" evidence="2">
    <location>
        <begin position="141"/>
        <end position="353"/>
    </location>
</feature>
<feature type="region of interest" description="Disordered" evidence="2">
    <location>
        <begin position="74"/>
        <end position="98"/>
    </location>
</feature>
<evidence type="ECO:0000313" key="3">
    <source>
        <dbReference type="EMBL" id="RKP00512.1"/>
    </source>
</evidence>
<feature type="compositionally biased region" description="Pro residues" evidence="2">
    <location>
        <begin position="321"/>
        <end position="330"/>
    </location>
</feature>
<feature type="compositionally biased region" description="Low complexity" evidence="2">
    <location>
        <begin position="304"/>
        <end position="320"/>
    </location>
</feature>
<keyword evidence="4" id="KW-1185">Reference proteome</keyword>
<evidence type="ECO:0000256" key="2">
    <source>
        <dbReference type="SAM" id="MobiDB-lite"/>
    </source>
</evidence>
<name>A0A4P9X5V0_9FUNG</name>
<gene>
    <name evidence="3" type="ORF">CXG81DRAFT_26785</name>
</gene>
<organism evidence="3 4">
    <name type="scientific">Caulochytrium protostelioides</name>
    <dbReference type="NCBI Taxonomy" id="1555241"/>
    <lineage>
        <taxon>Eukaryota</taxon>
        <taxon>Fungi</taxon>
        <taxon>Fungi incertae sedis</taxon>
        <taxon>Chytridiomycota</taxon>
        <taxon>Chytridiomycota incertae sedis</taxon>
        <taxon>Chytridiomycetes</taxon>
        <taxon>Caulochytriales</taxon>
        <taxon>Caulochytriaceae</taxon>
        <taxon>Caulochytrium</taxon>
    </lineage>
</organism>
<feature type="compositionally biased region" description="Basic residues" evidence="2">
    <location>
        <begin position="213"/>
        <end position="223"/>
    </location>
</feature>
<sequence length="619" mass="65294">MRQPFYERRLAPESMFLAPHASASAMKRAAASSTSHASASAAAIAAAAAAAPTAAPTAARENALHDLLQTHRRHLARAPRPGVAAADSETDSGFTTPPTAAFRFRAAAAHDRRARVGSPGSTTSGAAGAASSDAFASASSSEEASLMASTAPSPRRSSPLPRRPASTRRAAPRPWLSDSERSVVTDGDFDTDDRDDLDGDDDDEDDEDDVHAALRRLRQRRHVPPPARRAAATAGRRLDGRGRQSSEREDPTYRRRTHAALQGSAARLPASASDAAASSTESATSASLALPHARGRCADASRVRSAPRPAWPATTWTPAAAAPPSPPPAPHAAHPRRYPRPPAAAAAATRPSARRMPFTTAWAVDAHVEALAAGFSLDAAERPYHPGRAPAAAARRLAPRHRPGSAPPVASGAPAATAPAAAAAAAAAAPTTTPSEGAANRFLAAQLDALLSRERLTGPGPASVSASALQTAQRRARTAEAALAALQAQLAQERAQNHAAMARLATQVRAAQDGAVETELALRKRYEKQIRRLEVDLYREQLGRERHERDAALLRGRLAEAEARLNSALQRLGQSDAVRHTETRSQSTRLFQMTHERMDQTKDCLAAMMEKLKLNLAQP</sequence>
<keyword evidence="1" id="KW-0175">Coiled coil</keyword>
<protein>
    <submittedName>
        <fullName evidence="3">Uncharacterized protein</fullName>
    </submittedName>
</protein>